<dbReference type="SUPFAM" id="SSF49265">
    <property type="entry name" value="Fibronectin type III"/>
    <property type="match status" value="1"/>
</dbReference>
<keyword evidence="1" id="KW-0547">Nucleotide-binding</keyword>
<dbReference type="SUPFAM" id="SSF48726">
    <property type="entry name" value="Immunoglobulin"/>
    <property type="match status" value="1"/>
</dbReference>
<dbReference type="PROSITE" id="PS50011">
    <property type="entry name" value="PROTEIN_KINASE_DOM"/>
    <property type="match status" value="1"/>
</dbReference>
<dbReference type="InterPro" id="IPR000719">
    <property type="entry name" value="Prot_kinase_dom"/>
</dbReference>
<dbReference type="SUPFAM" id="SSF56112">
    <property type="entry name" value="Protein kinase-like (PK-like)"/>
    <property type="match status" value="1"/>
</dbReference>
<sequence>MATAEDALVKRKSHSSYKYSGRHKIYGRPVPSVEWLDNNGQVVSDSERFKIENVGLSTVLTIKRLRVEDRGEFKLRIRNRCGQDTFPIGIQVSEKVWTKAETTKQPFVTLFNLSPDEAYLFRVKADNVLGQSEPSEESDIVYVKVVSRAVEEPKKRSAEQEESEAVNYDRLDAKVDLTKHKPIDINRLPNDLQAKYIICEELGQGAYGTVYRAIEKATGKTWAAKMVQVRPGVKREDVLHEITIMDQLNHEKLLHLHEAFDLGNEMCLIEEL</sequence>
<evidence type="ECO:0000313" key="3">
    <source>
        <dbReference type="EMBL" id="PIO73037.1"/>
    </source>
</evidence>
<dbReference type="EMBL" id="KZ345536">
    <property type="protein sequence ID" value="PIO73037.1"/>
    <property type="molecule type" value="Genomic_DNA"/>
</dbReference>
<dbReference type="InterPro" id="IPR036179">
    <property type="entry name" value="Ig-like_dom_sf"/>
</dbReference>
<dbReference type="Pfam" id="PF00069">
    <property type="entry name" value="Pkinase"/>
    <property type="match status" value="1"/>
</dbReference>
<dbReference type="PANTHER" id="PTHR47633:SF7">
    <property type="entry name" value="TITIN HOMOLOG"/>
    <property type="match status" value="1"/>
</dbReference>
<dbReference type="InterPro" id="IPR036116">
    <property type="entry name" value="FN3_sf"/>
</dbReference>
<dbReference type="AlphaFoldDB" id="A0A2G9US39"/>
<dbReference type="PROSITE" id="PS00107">
    <property type="entry name" value="PROTEIN_KINASE_ATP"/>
    <property type="match status" value="1"/>
</dbReference>
<evidence type="ECO:0000256" key="1">
    <source>
        <dbReference type="PROSITE-ProRule" id="PRU10141"/>
    </source>
</evidence>
<feature type="binding site" evidence="1">
    <location>
        <position position="225"/>
    </location>
    <ligand>
        <name>ATP</name>
        <dbReference type="ChEBI" id="CHEBI:30616"/>
    </ligand>
</feature>
<dbReference type="PANTHER" id="PTHR47633">
    <property type="entry name" value="IMMUNOGLOBULIN"/>
    <property type="match status" value="1"/>
</dbReference>
<dbReference type="Gene3D" id="2.60.40.10">
    <property type="entry name" value="Immunoglobulins"/>
    <property type="match status" value="2"/>
</dbReference>
<dbReference type="GO" id="GO:0004672">
    <property type="term" value="F:protein kinase activity"/>
    <property type="evidence" value="ECO:0007669"/>
    <property type="project" value="InterPro"/>
</dbReference>
<dbReference type="CDD" id="cd00063">
    <property type="entry name" value="FN3"/>
    <property type="match status" value="1"/>
</dbReference>
<feature type="domain" description="Protein kinase" evidence="2">
    <location>
        <begin position="196"/>
        <end position="272"/>
    </location>
</feature>
<gene>
    <name evidence="3" type="ORF">TELCIR_05003</name>
</gene>
<dbReference type="InterPro" id="IPR013783">
    <property type="entry name" value="Ig-like_fold"/>
</dbReference>
<accession>A0A2G9US39</accession>
<protein>
    <submittedName>
        <fullName evidence="3">Immunoglobulin I-set domain protein</fullName>
    </submittedName>
</protein>
<proteinExistence type="predicted"/>
<organism evidence="3 4">
    <name type="scientific">Teladorsagia circumcincta</name>
    <name type="common">Brown stomach worm</name>
    <name type="synonym">Ostertagia circumcincta</name>
    <dbReference type="NCBI Taxonomy" id="45464"/>
    <lineage>
        <taxon>Eukaryota</taxon>
        <taxon>Metazoa</taxon>
        <taxon>Ecdysozoa</taxon>
        <taxon>Nematoda</taxon>
        <taxon>Chromadorea</taxon>
        <taxon>Rhabditida</taxon>
        <taxon>Rhabditina</taxon>
        <taxon>Rhabditomorpha</taxon>
        <taxon>Strongyloidea</taxon>
        <taxon>Trichostrongylidae</taxon>
        <taxon>Teladorsagia</taxon>
    </lineage>
</organism>
<keyword evidence="4" id="KW-1185">Reference proteome</keyword>
<dbReference type="InterPro" id="IPR013098">
    <property type="entry name" value="Ig_I-set"/>
</dbReference>
<dbReference type="InterPro" id="IPR011009">
    <property type="entry name" value="Kinase-like_dom_sf"/>
</dbReference>
<name>A0A2G9US39_TELCI</name>
<keyword evidence="1" id="KW-0067">ATP-binding</keyword>
<dbReference type="GO" id="GO:0005524">
    <property type="term" value="F:ATP binding"/>
    <property type="evidence" value="ECO:0007669"/>
    <property type="project" value="UniProtKB-UniRule"/>
</dbReference>
<dbReference type="Proteomes" id="UP000230423">
    <property type="component" value="Unassembled WGS sequence"/>
</dbReference>
<evidence type="ECO:0000259" key="2">
    <source>
        <dbReference type="PROSITE" id="PS50011"/>
    </source>
</evidence>
<dbReference type="Gene3D" id="3.30.200.20">
    <property type="entry name" value="Phosphorylase Kinase, domain 1"/>
    <property type="match status" value="1"/>
</dbReference>
<dbReference type="OrthoDB" id="2152335at2759"/>
<reference evidence="3 4" key="1">
    <citation type="submission" date="2015-09" db="EMBL/GenBank/DDBJ databases">
        <title>Draft genome of the parasitic nematode Teladorsagia circumcincta isolate WARC Sus (inbred).</title>
        <authorList>
            <person name="Mitreva M."/>
        </authorList>
    </citation>
    <scope>NUCLEOTIDE SEQUENCE [LARGE SCALE GENOMIC DNA]</scope>
    <source>
        <strain evidence="3 4">S</strain>
    </source>
</reference>
<dbReference type="InterPro" id="IPR003961">
    <property type="entry name" value="FN3_dom"/>
</dbReference>
<evidence type="ECO:0000313" key="4">
    <source>
        <dbReference type="Proteomes" id="UP000230423"/>
    </source>
</evidence>
<dbReference type="Pfam" id="PF07679">
    <property type="entry name" value="I-set"/>
    <property type="match status" value="1"/>
</dbReference>
<dbReference type="InterPro" id="IPR017441">
    <property type="entry name" value="Protein_kinase_ATP_BS"/>
</dbReference>